<dbReference type="EMBL" id="JAFNEN010000377">
    <property type="protein sequence ID" value="KAG8184323.1"/>
    <property type="molecule type" value="Genomic_DNA"/>
</dbReference>
<proteinExistence type="predicted"/>
<accession>A0AAV6UKJ2</accession>
<gene>
    <name evidence="1" type="ORF">JTE90_018729</name>
</gene>
<dbReference type="Proteomes" id="UP000827092">
    <property type="component" value="Unassembled WGS sequence"/>
</dbReference>
<organism evidence="1 2">
    <name type="scientific">Oedothorax gibbosus</name>
    <dbReference type="NCBI Taxonomy" id="931172"/>
    <lineage>
        <taxon>Eukaryota</taxon>
        <taxon>Metazoa</taxon>
        <taxon>Ecdysozoa</taxon>
        <taxon>Arthropoda</taxon>
        <taxon>Chelicerata</taxon>
        <taxon>Arachnida</taxon>
        <taxon>Araneae</taxon>
        <taxon>Araneomorphae</taxon>
        <taxon>Entelegynae</taxon>
        <taxon>Araneoidea</taxon>
        <taxon>Linyphiidae</taxon>
        <taxon>Erigoninae</taxon>
        <taxon>Oedothorax</taxon>
    </lineage>
</organism>
<name>A0AAV6UKJ2_9ARAC</name>
<keyword evidence="2" id="KW-1185">Reference proteome</keyword>
<evidence type="ECO:0000313" key="2">
    <source>
        <dbReference type="Proteomes" id="UP000827092"/>
    </source>
</evidence>
<dbReference type="AlphaFoldDB" id="A0AAV6UKJ2"/>
<comment type="caution">
    <text evidence="1">The sequence shown here is derived from an EMBL/GenBank/DDBJ whole genome shotgun (WGS) entry which is preliminary data.</text>
</comment>
<protein>
    <submittedName>
        <fullName evidence="1">Uncharacterized protein</fullName>
    </submittedName>
</protein>
<sequence length="158" mass="18156">MGRVRRALNSFFLSGDCWRFPKYQPMPEPKYKPNAIKDLFWAYDTNVATRDCFKRSVSSLPQMSRGRRRAQKVVLSLPPFRGEGVHVPREGEGGGLPGWSASRHLGGLGPPSTLLSWRQDSKEIAHLAEWRYICPHFYQSFFFIHEGGILVHETCEYL</sequence>
<reference evidence="1 2" key="1">
    <citation type="journal article" date="2022" name="Nat. Ecol. Evol.">
        <title>A masculinizing supergene underlies an exaggerated male reproductive morph in a spider.</title>
        <authorList>
            <person name="Hendrickx F."/>
            <person name="De Corte Z."/>
            <person name="Sonet G."/>
            <person name="Van Belleghem S.M."/>
            <person name="Kostlbacher S."/>
            <person name="Vangestel C."/>
        </authorList>
    </citation>
    <scope>NUCLEOTIDE SEQUENCE [LARGE SCALE GENOMIC DNA]</scope>
    <source>
        <strain evidence="1">W744_W776</strain>
    </source>
</reference>
<evidence type="ECO:0000313" key="1">
    <source>
        <dbReference type="EMBL" id="KAG8184323.1"/>
    </source>
</evidence>